<accession>A0A0E9NF31</accession>
<evidence type="ECO:0000259" key="7">
    <source>
        <dbReference type="PROSITE" id="PS51212"/>
    </source>
</evidence>
<protein>
    <recommendedName>
        <fullName evidence="7">WSC domain-containing protein</fullName>
    </recommendedName>
</protein>
<comment type="subcellular location">
    <subcellularLocation>
        <location evidence="1">Membrane</location>
        <topology evidence="1">Single-pass membrane protein</topology>
    </subcellularLocation>
</comment>
<keyword evidence="5" id="KW-0472">Membrane</keyword>
<dbReference type="Proteomes" id="UP000033140">
    <property type="component" value="Unassembled WGS sequence"/>
</dbReference>
<keyword evidence="4" id="KW-1133">Transmembrane helix</keyword>
<feature type="domain" description="WSC" evidence="7">
    <location>
        <begin position="1157"/>
        <end position="1248"/>
    </location>
</feature>
<keyword evidence="3" id="KW-0732">Signal</keyword>
<dbReference type="SMART" id="SM00321">
    <property type="entry name" value="WSC"/>
    <property type="match status" value="2"/>
</dbReference>
<keyword evidence="2" id="KW-0812">Transmembrane</keyword>
<evidence type="ECO:0000313" key="9">
    <source>
        <dbReference type="Proteomes" id="UP000033140"/>
    </source>
</evidence>
<evidence type="ECO:0000256" key="3">
    <source>
        <dbReference type="ARBA" id="ARBA00022729"/>
    </source>
</evidence>
<dbReference type="PROSITE" id="PS51212">
    <property type="entry name" value="WSC"/>
    <property type="match status" value="2"/>
</dbReference>
<gene>
    <name evidence="8" type="ORF">G7K_2500-t1</name>
</gene>
<keyword evidence="6" id="KW-0325">Glycoprotein</keyword>
<evidence type="ECO:0000256" key="5">
    <source>
        <dbReference type="ARBA" id="ARBA00023136"/>
    </source>
</evidence>
<reference evidence="8 9" key="3">
    <citation type="journal article" date="2015" name="Genome Announc.">
        <title>Draft Genome Sequence of the Archiascomycetous Yeast Saitoella complicata.</title>
        <authorList>
            <person name="Yamauchi K."/>
            <person name="Kondo S."/>
            <person name="Hamamoto M."/>
            <person name="Takahashi Y."/>
            <person name="Ogura Y."/>
            <person name="Hayashi T."/>
            <person name="Nishida H."/>
        </authorList>
    </citation>
    <scope>NUCLEOTIDE SEQUENCE [LARGE SCALE GENOMIC DNA]</scope>
    <source>
        <strain evidence="8 9">NRRL Y-17804</strain>
    </source>
</reference>
<dbReference type="GO" id="GO:0005886">
    <property type="term" value="C:plasma membrane"/>
    <property type="evidence" value="ECO:0007669"/>
    <property type="project" value="TreeGrafter"/>
</dbReference>
<evidence type="ECO:0000313" key="8">
    <source>
        <dbReference type="EMBL" id="GAO48326.1"/>
    </source>
</evidence>
<dbReference type="InterPro" id="IPR002889">
    <property type="entry name" value="WSC_carb-bd"/>
</dbReference>
<comment type="caution">
    <text evidence="8">The sequence shown here is derived from an EMBL/GenBank/DDBJ whole genome shotgun (WGS) entry which is preliminary data.</text>
</comment>
<dbReference type="SUPFAM" id="SSF50998">
    <property type="entry name" value="Quinoprotein alcohol dehydrogenase-like"/>
    <property type="match status" value="1"/>
</dbReference>
<keyword evidence="9" id="KW-1185">Reference proteome</keyword>
<dbReference type="PANTHER" id="PTHR24269">
    <property type="entry name" value="KREMEN PROTEIN"/>
    <property type="match status" value="1"/>
</dbReference>
<feature type="domain" description="WSC" evidence="7">
    <location>
        <begin position="1008"/>
        <end position="1100"/>
    </location>
</feature>
<organism evidence="8 9">
    <name type="scientific">Saitoella complicata (strain BCRC 22490 / CBS 7301 / JCM 7358 / NBRC 10748 / NRRL Y-17804)</name>
    <dbReference type="NCBI Taxonomy" id="698492"/>
    <lineage>
        <taxon>Eukaryota</taxon>
        <taxon>Fungi</taxon>
        <taxon>Dikarya</taxon>
        <taxon>Ascomycota</taxon>
        <taxon>Taphrinomycotina</taxon>
        <taxon>Taphrinomycotina incertae sedis</taxon>
        <taxon>Saitoella</taxon>
    </lineage>
</organism>
<reference evidence="8 9" key="1">
    <citation type="journal article" date="2011" name="J. Gen. Appl. Microbiol.">
        <title>Draft genome sequencing of the enigmatic yeast Saitoella complicata.</title>
        <authorList>
            <person name="Nishida H."/>
            <person name="Hamamoto M."/>
            <person name="Sugiyama J."/>
        </authorList>
    </citation>
    <scope>NUCLEOTIDE SEQUENCE [LARGE SCALE GENOMIC DNA]</scope>
    <source>
        <strain evidence="8 9">NRRL Y-17804</strain>
    </source>
</reference>
<dbReference type="Gene3D" id="2.60.40.10">
    <property type="entry name" value="Immunoglobulins"/>
    <property type="match status" value="2"/>
</dbReference>
<proteinExistence type="predicted"/>
<evidence type="ECO:0000256" key="2">
    <source>
        <dbReference type="ARBA" id="ARBA00022692"/>
    </source>
</evidence>
<evidence type="ECO:0000256" key="1">
    <source>
        <dbReference type="ARBA" id="ARBA00004167"/>
    </source>
</evidence>
<evidence type="ECO:0000256" key="6">
    <source>
        <dbReference type="ARBA" id="ARBA00023180"/>
    </source>
</evidence>
<dbReference type="STRING" id="698492.A0A0E9NF31"/>
<dbReference type="EMBL" id="BACD03000014">
    <property type="protein sequence ID" value="GAO48326.1"/>
    <property type="molecule type" value="Genomic_DNA"/>
</dbReference>
<dbReference type="Pfam" id="PF01822">
    <property type="entry name" value="WSC"/>
    <property type="match status" value="2"/>
</dbReference>
<dbReference type="InterPro" id="IPR011047">
    <property type="entry name" value="Quinoprotein_ADH-like_sf"/>
</dbReference>
<dbReference type="PANTHER" id="PTHR24269:SF16">
    <property type="entry name" value="PROTEIN SLG1"/>
    <property type="match status" value="1"/>
</dbReference>
<evidence type="ECO:0000256" key="4">
    <source>
        <dbReference type="ARBA" id="ARBA00022989"/>
    </source>
</evidence>
<dbReference type="InterPro" id="IPR051836">
    <property type="entry name" value="Kremen_rcpt"/>
</dbReference>
<name>A0A0E9NF31_SAICN</name>
<reference evidence="8 9" key="2">
    <citation type="journal article" date="2014" name="J. Gen. Appl. Microbiol.">
        <title>The early diverging ascomycetous budding yeast Saitoella complicata has three histone deacetylases belonging to the Clr6, Hos2, and Rpd3 lineages.</title>
        <authorList>
            <person name="Nishida H."/>
            <person name="Matsumoto T."/>
            <person name="Kondo S."/>
            <person name="Hamamoto M."/>
            <person name="Yoshikawa H."/>
        </authorList>
    </citation>
    <scope>NUCLEOTIDE SEQUENCE [LARGE SCALE GENOMIC DNA]</scope>
    <source>
        <strain evidence="8 9">NRRL Y-17804</strain>
    </source>
</reference>
<sequence>MVPVYGTVSYRLIRLYISTTDSNPQLIAQLSGRKRVSWNTWKKLRWFSVRLFAQKGATTPMFRCRLATIPTKYEVTAGDSNAVLSKMMPFYTLLGAIFALLRLVHALSDTDYITESGSNARTGYSTTHNMDPAVVSSTSFGLLWSRPTYGAYKGFPEQFYAQPLVYTPAGHSQVVFAVSATNWAYVLDAVTGVIIKSRNLSPPFMVSDLNGCNDILYTVGVTGTPSLDPETDTVYFFAKTYKDGTADVGGVANAIYKMYALDVLTLEDRDNFPVSLEGYNAWNNPKKYFEGGKVLQRPGILLSDNDVVYAAFGGHCDMFNYTGWISGIHKTSGEVVNLWASEGGDEATGFGGGIWQSGTGLTQDVSGRVFFVSGNGNSGVLGNNPVSGRSPPHALEETAVNLKIDPNGTVYPVDFFAPYDAATLNAADRDLGSIGMITLDPSYFTSASARRMGAICGKNGKGYVLNLDNLGGYKTAAGGGDNVIQTFPLTNSVFSAPGSYPNEGGYLYFTPAGNPTVAYKFSLDANGNPTFTYAGQSEDVAAGRPGTGHLSVTSLDGQPGTGIVWLTDVEGGTVRAYSAVPVNGKLQQIFFQSPPLVNKFQRPAFGDGRFYVGMQNTQILCYGSPINLPMNCTSPMDFGSVYKGTKETLRLNCTANIPLSIQDVTLAKNNYFSLPTAPTLPSRQYAAGDVFTMDVTFAPTGPISVSGSINIKTNNGIIGYTDIFPISLRGVGLSAAPYLAVQPTVMSFDGLVIGSGSSVGGLQNSVLVQNLGQGNLTFSDIWLQGCFSDDDDDNIASGCDHNVTATGNTIGPFTVLNMPRAGDTIPGGGSISFNIKFNPDSTGQFQAFLRFMSDGGNYWLPIAGSAAGPPRAVLEVEDAEGTYQKGTYLDFGRVYAGSTEIRDIRVVNEGDSALILTKSKPPVSPIIGAQSPEGDLPETSQIAPNSSSYATLYCAVPANQVNIPDQNYTGQWILNTNDESWGIHIVEMSCAGVTPQLGPLMPDGYNAQYQYLGCYKDSTAKRIMPTMAYSDGNKNENGMCTAECKKLGFAFAASEYAQECWCGNTPPSNPVDMSNCNYNCAGDANQTCGGFGGFASIFYDQRKWTPANGFLVQGTTTPAAPAAPATTAAGQGDIATIVAPVATSSSSPIPSVLPDNAWDYLGCATDSVAARTLPVGWSPGGMTLELCMNYCAAQNYTISGVEYAQECYCGNALQNGATLGASSCTMACGGNSTEICGGPGGLSLFHFNASDVKPVNGYTFSSCITEPNADDARHVHEVLQIQGLQICRN</sequence>
<dbReference type="InterPro" id="IPR013783">
    <property type="entry name" value="Ig-like_fold"/>
</dbReference>